<dbReference type="GO" id="GO:0008270">
    <property type="term" value="F:zinc ion binding"/>
    <property type="evidence" value="ECO:0007669"/>
    <property type="project" value="InterPro"/>
</dbReference>
<reference evidence="8 9" key="1">
    <citation type="submission" date="2018-03" db="EMBL/GenBank/DDBJ databases">
        <title>Aquarubrobacter algicola gen. nov., sp. nov., a novel actinobacterium isolated from shallow eutrophic lake during the end of cyanobacterial harmful algal blooms.</title>
        <authorList>
            <person name="Chun S.J."/>
        </authorList>
    </citation>
    <scope>NUCLEOTIDE SEQUENCE [LARGE SCALE GENOMIC DNA]</scope>
    <source>
        <strain evidence="8 9">Seoho-28</strain>
    </source>
</reference>
<proteinExistence type="predicted"/>
<comment type="caution">
    <text evidence="8">The sequence shown here is derived from an EMBL/GenBank/DDBJ whole genome shotgun (WGS) entry which is preliminary data.</text>
</comment>
<dbReference type="Proteomes" id="UP000240739">
    <property type="component" value="Unassembled WGS sequence"/>
</dbReference>
<evidence type="ECO:0000313" key="8">
    <source>
        <dbReference type="EMBL" id="PTL58146.1"/>
    </source>
</evidence>
<keyword evidence="1" id="KW-0645">Protease</keyword>
<organism evidence="8 9">
    <name type="scientific">Paraconexibacter algicola</name>
    <dbReference type="NCBI Taxonomy" id="2133960"/>
    <lineage>
        <taxon>Bacteria</taxon>
        <taxon>Bacillati</taxon>
        <taxon>Actinomycetota</taxon>
        <taxon>Thermoleophilia</taxon>
        <taxon>Solirubrobacterales</taxon>
        <taxon>Paraconexibacteraceae</taxon>
        <taxon>Paraconexibacter</taxon>
    </lineage>
</organism>
<dbReference type="SUPFAM" id="SSF55486">
    <property type="entry name" value="Metalloproteases ('zincins'), catalytic domain"/>
    <property type="match status" value="1"/>
</dbReference>
<dbReference type="EMBL" id="PYYB01000001">
    <property type="protein sequence ID" value="PTL58146.1"/>
    <property type="molecule type" value="Genomic_DNA"/>
</dbReference>
<feature type="region of interest" description="Disordered" evidence="6">
    <location>
        <begin position="661"/>
        <end position="684"/>
    </location>
</feature>
<dbReference type="InterPro" id="IPR001818">
    <property type="entry name" value="Pept_M10_metallopeptidase"/>
</dbReference>
<dbReference type="OrthoDB" id="5188902at2"/>
<dbReference type="InterPro" id="IPR024079">
    <property type="entry name" value="MetalloPept_cat_dom_sf"/>
</dbReference>
<dbReference type="GO" id="GO:0004222">
    <property type="term" value="F:metalloendopeptidase activity"/>
    <property type="evidence" value="ECO:0007669"/>
    <property type="project" value="InterPro"/>
</dbReference>
<dbReference type="PANTHER" id="PTHR10201">
    <property type="entry name" value="MATRIX METALLOPROTEINASE"/>
    <property type="match status" value="1"/>
</dbReference>
<name>A0A2T4UFY4_9ACTN</name>
<dbReference type="GO" id="GO:0006508">
    <property type="term" value="P:proteolysis"/>
    <property type="evidence" value="ECO:0007669"/>
    <property type="project" value="UniProtKB-KW"/>
</dbReference>
<keyword evidence="2" id="KW-0479">Metal-binding</keyword>
<keyword evidence="9" id="KW-1185">Reference proteome</keyword>
<evidence type="ECO:0000256" key="5">
    <source>
        <dbReference type="ARBA" id="ARBA00023049"/>
    </source>
</evidence>
<dbReference type="RefSeq" id="WP_107566584.1">
    <property type="nucleotide sequence ID" value="NZ_PYYB01000001.1"/>
</dbReference>
<evidence type="ECO:0000256" key="6">
    <source>
        <dbReference type="SAM" id="MobiDB-lite"/>
    </source>
</evidence>
<sequence length="890" mass="96712">MDQIVQPTTMGAQYLWQARSASSPESVRLRVGLPRGARLRLADEGLATTTGPITAEDSTAPKAVEIVDGDEVLARVEPPVTVDADDEAVPTFYEIDGDTIIVRFPHRSLDLQYPLLIDPQVTETWSGGDWNTGDGWGSAQFLQGGLTNFSFARNCCNKTGLQVGAFQFGTYNNGAVGQWAWTTSPTTYIYRADLTGLDQMDAGNILFTGIFNTPGARWESLFHDTGNFTGYARTHTGNAEGNAVVFGIEMRGTYARNAGPGLVSMSGVTLYLGDRRPPTISASEHTYDGRWTNQTEAQVRLIAADQGLGLKAVGVARTDKGDPNTGNVLDGYWLSLVNNSLCRGNRRAVCPATFDTATSKDANGNSFPNGRLTYKLDVLPEGINTVRASAHQYEGNQYGTAAFSSTWKVRRDTVQPSVTLDGPAWERISNGQPFGADDTDDLWFDASDQHSGVARVELRVDGITRYLDSEECGDACDKEGIWTFDPRQYAVGTHSAEILVTDAANNVARRAFNITTNGASPSTSQRAAIATPRLTTEGVLPTTRPCLVEDDDAEDAALVLTGAWVGGVETTVFSSNDEYSVFRCDPQGGFLRGQVVNLVETPSGPLRLFTGSIRALNDGRVIQGSWIYPNPSDSVWNAGWSTTQSRLLAATLPPTKLLGKEPSVVARSSRASSDSSSTRCAAGDFRTGNPFRKWPSDEMKYEINPANHPGTSEKARKRVTARLIDGGRTWTQTLDECGERKTDRFRATVESTTSTASVGNHDDRKNVVAFSTGKVVDQDCAEREETAEPIACAITIRGQRVTGARPIEEVDIVFDRRKTWSSTLTSCSTSSGYDIWQVSTHEFGHALGLEHINDGRSVMYPRADTCAFSARRKRVLALGDVQGVRHIYGR</sequence>
<evidence type="ECO:0000256" key="4">
    <source>
        <dbReference type="ARBA" id="ARBA00022833"/>
    </source>
</evidence>
<evidence type="ECO:0000256" key="1">
    <source>
        <dbReference type="ARBA" id="ARBA00022670"/>
    </source>
</evidence>
<evidence type="ECO:0000256" key="2">
    <source>
        <dbReference type="ARBA" id="ARBA00022723"/>
    </source>
</evidence>
<dbReference type="GO" id="GO:0031012">
    <property type="term" value="C:extracellular matrix"/>
    <property type="evidence" value="ECO:0007669"/>
    <property type="project" value="InterPro"/>
</dbReference>
<keyword evidence="3" id="KW-0378">Hydrolase</keyword>
<feature type="domain" description="Peptidase M10 metallopeptidase" evidence="7">
    <location>
        <begin position="808"/>
        <end position="889"/>
    </location>
</feature>
<dbReference type="Pfam" id="PF00413">
    <property type="entry name" value="Peptidase_M10"/>
    <property type="match status" value="1"/>
</dbReference>
<dbReference type="AlphaFoldDB" id="A0A2T4UFY4"/>
<feature type="compositionally biased region" description="Low complexity" evidence="6">
    <location>
        <begin position="661"/>
        <end position="677"/>
    </location>
</feature>
<accession>A0A2T4UFY4</accession>
<dbReference type="Gene3D" id="3.40.390.10">
    <property type="entry name" value="Collagenase (Catalytic Domain)"/>
    <property type="match status" value="1"/>
</dbReference>
<evidence type="ECO:0000259" key="7">
    <source>
        <dbReference type="Pfam" id="PF00413"/>
    </source>
</evidence>
<dbReference type="PANTHER" id="PTHR10201:SF323">
    <property type="entry name" value="MATRIX METALLOPROTEINASE-21"/>
    <property type="match status" value="1"/>
</dbReference>
<evidence type="ECO:0000256" key="3">
    <source>
        <dbReference type="ARBA" id="ARBA00022801"/>
    </source>
</evidence>
<dbReference type="GO" id="GO:0030574">
    <property type="term" value="P:collagen catabolic process"/>
    <property type="evidence" value="ECO:0007669"/>
    <property type="project" value="TreeGrafter"/>
</dbReference>
<dbReference type="GO" id="GO:0030198">
    <property type="term" value="P:extracellular matrix organization"/>
    <property type="evidence" value="ECO:0007669"/>
    <property type="project" value="TreeGrafter"/>
</dbReference>
<protein>
    <recommendedName>
        <fullName evidence="7">Peptidase M10 metallopeptidase domain-containing protein</fullName>
    </recommendedName>
</protein>
<dbReference type="PRINTS" id="PR00138">
    <property type="entry name" value="MATRIXIN"/>
</dbReference>
<dbReference type="InterPro" id="IPR021190">
    <property type="entry name" value="Pept_M10A"/>
</dbReference>
<evidence type="ECO:0000313" key="9">
    <source>
        <dbReference type="Proteomes" id="UP000240739"/>
    </source>
</evidence>
<keyword evidence="5" id="KW-0482">Metalloprotease</keyword>
<gene>
    <name evidence="8" type="ORF">C7Y72_00010</name>
</gene>
<keyword evidence="4" id="KW-0862">Zinc</keyword>